<evidence type="ECO:0000313" key="3">
    <source>
        <dbReference type="Proteomes" id="UP001432322"/>
    </source>
</evidence>
<name>A0AAV5V4T0_9BILA</name>
<feature type="compositionally biased region" description="Acidic residues" evidence="1">
    <location>
        <begin position="79"/>
        <end position="91"/>
    </location>
</feature>
<dbReference type="EMBL" id="BTSY01000002">
    <property type="protein sequence ID" value="GMT13559.1"/>
    <property type="molecule type" value="Genomic_DNA"/>
</dbReference>
<feature type="compositionally biased region" description="Acidic residues" evidence="1">
    <location>
        <begin position="31"/>
        <end position="45"/>
    </location>
</feature>
<accession>A0AAV5V4T0</accession>
<comment type="caution">
    <text evidence="2">The sequence shown here is derived from an EMBL/GenBank/DDBJ whole genome shotgun (WGS) entry which is preliminary data.</text>
</comment>
<feature type="region of interest" description="Disordered" evidence="1">
    <location>
        <begin position="77"/>
        <end position="97"/>
    </location>
</feature>
<proteinExistence type="predicted"/>
<evidence type="ECO:0000256" key="1">
    <source>
        <dbReference type="SAM" id="MobiDB-lite"/>
    </source>
</evidence>
<feature type="region of interest" description="Disordered" evidence="1">
    <location>
        <begin position="31"/>
        <end position="58"/>
    </location>
</feature>
<evidence type="ECO:0000313" key="2">
    <source>
        <dbReference type="EMBL" id="GMT13559.1"/>
    </source>
</evidence>
<feature type="non-terminal residue" evidence="2">
    <location>
        <position position="1"/>
    </location>
</feature>
<reference evidence="2" key="1">
    <citation type="submission" date="2023-10" db="EMBL/GenBank/DDBJ databases">
        <title>Genome assembly of Pristionchus species.</title>
        <authorList>
            <person name="Yoshida K."/>
            <person name="Sommer R.J."/>
        </authorList>
    </citation>
    <scope>NUCLEOTIDE SEQUENCE</scope>
    <source>
        <strain evidence="2">RS5133</strain>
    </source>
</reference>
<feature type="compositionally biased region" description="Basic and acidic residues" evidence="1">
    <location>
        <begin position="46"/>
        <end position="58"/>
    </location>
</feature>
<protein>
    <submittedName>
        <fullName evidence="2">Uncharacterized protein</fullName>
    </submittedName>
</protein>
<sequence>AALETGADLSCYAVCNCKHFNDLFSAALEPVDDTVDGQEEEEYSKEDEQDRGGAAADADKVDHGLVLRLALLLARAGEAAEDTGCNEEEDEKKDADD</sequence>
<dbReference type="Proteomes" id="UP001432322">
    <property type="component" value="Unassembled WGS sequence"/>
</dbReference>
<dbReference type="AlphaFoldDB" id="A0AAV5V4T0"/>
<keyword evidence="3" id="KW-1185">Reference proteome</keyword>
<gene>
    <name evidence="2" type="ORF">PFISCL1PPCAC_4856</name>
</gene>
<feature type="non-terminal residue" evidence="2">
    <location>
        <position position="97"/>
    </location>
</feature>
<organism evidence="2 3">
    <name type="scientific">Pristionchus fissidentatus</name>
    <dbReference type="NCBI Taxonomy" id="1538716"/>
    <lineage>
        <taxon>Eukaryota</taxon>
        <taxon>Metazoa</taxon>
        <taxon>Ecdysozoa</taxon>
        <taxon>Nematoda</taxon>
        <taxon>Chromadorea</taxon>
        <taxon>Rhabditida</taxon>
        <taxon>Rhabditina</taxon>
        <taxon>Diplogasteromorpha</taxon>
        <taxon>Diplogasteroidea</taxon>
        <taxon>Neodiplogasteridae</taxon>
        <taxon>Pristionchus</taxon>
    </lineage>
</organism>